<evidence type="ECO:0000256" key="12">
    <source>
        <dbReference type="SAM" id="MobiDB-lite"/>
    </source>
</evidence>
<dbReference type="Pfam" id="PF22191">
    <property type="entry name" value="IBR_1"/>
    <property type="match status" value="1"/>
</dbReference>
<dbReference type="GO" id="GO:0008270">
    <property type="term" value="F:zinc ion binding"/>
    <property type="evidence" value="ECO:0007669"/>
    <property type="project" value="UniProtKB-KW"/>
</dbReference>
<dbReference type="SUPFAM" id="SSF57850">
    <property type="entry name" value="RING/U-box"/>
    <property type="match status" value="3"/>
</dbReference>
<dbReference type="PANTHER" id="PTHR11685">
    <property type="entry name" value="RBR FAMILY RING FINGER AND IBR DOMAIN-CONTAINING"/>
    <property type="match status" value="1"/>
</dbReference>
<dbReference type="EC" id="2.3.2.31" evidence="5"/>
<dbReference type="AlphaFoldDB" id="A0AAV5EUC5"/>
<dbReference type="GO" id="GO:0016567">
    <property type="term" value="P:protein ubiquitination"/>
    <property type="evidence" value="ECO:0007669"/>
    <property type="project" value="InterPro"/>
</dbReference>
<dbReference type="CDD" id="cd20346">
    <property type="entry name" value="BRcat_RBR_ANKIB1"/>
    <property type="match status" value="1"/>
</dbReference>
<comment type="pathway">
    <text evidence="4">Protein modification; protein ubiquitination.</text>
</comment>
<comment type="function">
    <text evidence="3">Might act as an E3 ubiquitin-protein ligase, or as part of E3 complex, which accepts ubiquitin from specific E2 ubiquitin-conjugating enzymes and then transfers it to substrates.</text>
</comment>
<keyword evidence="6" id="KW-0808">Transferase</keyword>
<keyword evidence="10" id="KW-0833">Ubl conjugation pathway</keyword>
<dbReference type="InterPro" id="IPR044066">
    <property type="entry name" value="TRIAD_supradom"/>
</dbReference>
<keyword evidence="15" id="KW-1185">Reference proteome</keyword>
<dbReference type="FunFam" id="3.30.40.10:FF:000019">
    <property type="entry name" value="RBR-type E3 ubiquitin transferase"/>
    <property type="match status" value="1"/>
</dbReference>
<dbReference type="InterPro" id="IPR031127">
    <property type="entry name" value="E3_UB_ligase_RBR"/>
</dbReference>
<comment type="caution">
    <text evidence="14">The sequence shown here is derived from an EMBL/GenBank/DDBJ whole genome shotgun (WGS) entry which is preliminary data.</text>
</comment>
<sequence length="432" mass="47950">MATADGNNDDDIYRSHGEETEDECEYGDDDDYDYADECSEEEEAEEEEEPDADEQEEEEQRYAVLTEADILALQDAATAEVAEVLSIPAGFAAILLRHLKWAPSRVKDEWFSDDGRVVRAAVGLPLDGGVVVLPVAGVVCGICFDAHPAGRMAFAACAAHLYCTACWRGYVRAAVEDGAPRCLGLRCPDPACHAAVARELVYDVARDVDKAQYANFSLRSYVEDSGGGVRWCPGPGCARAVQLLHVSGGGGARDVSCDCGHGFCFGCGEEAHRPVSCETVRAWAAKNASDSENANWVLTHTKLCPGCRKHIEKNQGCNHMTCRCGHQFCWLCFDPWGNQHTHCSRYYHTNDDSNDSNSSDKLAGSGWLNCEDEKRRRQAKASLDRYLYHYDRWASNKSSMEAAVADMAKLERSGLRERWRRSSRWRRRIYGS</sequence>
<dbReference type="EMBL" id="BQKI01000078">
    <property type="protein sequence ID" value="GJN25810.1"/>
    <property type="molecule type" value="Genomic_DNA"/>
</dbReference>
<keyword evidence="7" id="KW-0479">Metal-binding</keyword>
<dbReference type="Proteomes" id="UP001054889">
    <property type="component" value="Unassembled WGS sequence"/>
</dbReference>
<dbReference type="PROSITE" id="PS51873">
    <property type="entry name" value="TRIAD"/>
    <property type="match status" value="1"/>
</dbReference>
<dbReference type="Gene3D" id="3.30.40.10">
    <property type="entry name" value="Zinc/RING finger domain, C3HC4 (zinc finger)"/>
    <property type="match status" value="1"/>
</dbReference>
<evidence type="ECO:0000259" key="13">
    <source>
        <dbReference type="PROSITE" id="PS51873"/>
    </source>
</evidence>
<protein>
    <recommendedName>
        <fullName evidence="5">RBR-type E3 ubiquitin transferase</fullName>
        <ecNumber evidence="5">2.3.2.31</ecNumber>
    </recommendedName>
</protein>
<dbReference type="InterPro" id="IPR002867">
    <property type="entry name" value="IBR_dom"/>
</dbReference>
<accession>A0AAV5EUC5</accession>
<dbReference type="Pfam" id="PF01485">
    <property type="entry name" value="IBR"/>
    <property type="match status" value="1"/>
</dbReference>
<evidence type="ECO:0000256" key="9">
    <source>
        <dbReference type="ARBA" id="ARBA00022771"/>
    </source>
</evidence>
<dbReference type="SMART" id="SM00647">
    <property type="entry name" value="IBR"/>
    <property type="match status" value="2"/>
</dbReference>
<dbReference type="GO" id="GO:0061630">
    <property type="term" value="F:ubiquitin protein ligase activity"/>
    <property type="evidence" value="ECO:0007669"/>
    <property type="project" value="UniProtKB-EC"/>
</dbReference>
<evidence type="ECO:0000256" key="10">
    <source>
        <dbReference type="ARBA" id="ARBA00022786"/>
    </source>
</evidence>
<organism evidence="14 15">
    <name type="scientific">Eleusine coracana subsp. coracana</name>
    <dbReference type="NCBI Taxonomy" id="191504"/>
    <lineage>
        <taxon>Eukaryota</taxon>
        <taxon>Viridiplantae</taxon>
        <taxon>Streptophyta</taxon>
        <taxon>Embryophyta</taxon>
        <taxon>Tracheophyta</taxon>
        <taxon>Spermatophyta</taxon>
        <taxon>Magnoliopsida</taxon>
        <taxon>Liliopsida</taxon>
        <taxon>Poales</taxon>
        <taxon>Poaceae</taxon>
        <taxon>PACMAD clade</taxon>
        <taxon>Chloridoideae</taxon>
        <taxon>Cynodonteae</taxon>
        <taxon>Eleusininae</taxon>
        <taxon>Eleusine</taxon>
    </lineage>
</organism>
<evidence type="ECO:0000256" key="7">
    <source>
        <dbReference type="ARBA" id="ARBA00022723"/>
    </source>
</evidence>
<comment type="cofactor">
    <cofactor evidence="2">
        <name>Zn(2+)</name>
        <dbReference type="ChEBI" id="CHEBI:29105"/>
    </cofactor>
</comment>
<evidence type="ECO:0000256" key="1">
    <source>
        <dbReference type="ARBA" id="ARBA00001798"/>
    </source>
</evidence>
<reference evidence="14" key="2">
    <citation type="submission" date="2021-12" db="EMBL/GenBank/DDBJ databases">
        <title>Resequencing data analysis of finger millet.</title>
        <authorList>
            <person name="Hatakeyama M."/>
            <person name="Aluri S."/>
            <person name="Balachadran M.T."/>
            <person name="Sivarajan S.R."/>
            <person name="Poveda L."/>
            <person name="Shimizu-Inatsugi R."/>
            <person name="Schlapbach R."/>
            <person name="Sreeman S.M."/>
            <person name="Shimizu K.K."/>
        </authorList>
    </citation>
    <scope>NUCLEOTIDE SEQUENCE</scope>
</reference>
<evidence type="ECO:0000256" key="4">
    <source>
        <dbReference type="ARBA" id="ARBA00004906"/>
    </source>
</evidence>
<dbReference type="InterPro" id="IPR048962">
    <property type="entry name" value="ARIH1-like_UBL"/>
</dbReference>
<evidence type="ECO:0000256" key="11">
    <source>
        <dbReference type="ARBA" id="ARBA00022833"/>
    </source>
</evidence>
<dbReference type="InterPro" id="IPR013083">
    <property type="entry name" value="Znf_RING/FYVE/PHD"/>
</dbReference>
<evidence type="ECO:0000313" key="15">
    <source>
        <dbReference type="Proteomes" id="UP001054889"/>
    </source>
</evidence>
<evidence type="ECO:0000256" key="5">
    <source>
        <dbReference type="ARBA" id="ARBA00012251"/>
    </source>
</evidence>
<keyword evidence="9" id="KW-0863">Zinc-finger</keyword>
<comment type="catalytic activity">
    <reaction evidence="1">
        <text>[E2 ubiquitin-conjugating enzyme]-S-ubiquitinyl-L-cysteine + [acceptor protein]-L-lysine = [E2 ubiquitin-conjugating enzyme]-L-cysteine + [acceptor protein]-N(6)-ubiquitinyl-L-lysine.</text>
        <dbReference type="EC" id="2.3.2.31"/>
    </reaction>
</comment>
<feature type="compositionally biased region" description="Acidic residues" evidence="12">
    <location>
        <begin position="19"/>
        <end position="59"/>
    </location>
</feature>
<feature type="domain" description="RING-type" evidence="13">
    <location>
        <begin position="136"/>
        <end position="347"/>
    </location>
</feature>
<keyword evidence="8" id="KW-0677">Repeat</keyword>
<proteinExistence type="predicted"/>
<evidence type="ECO:0000313" key="14">
    <source>
        <dbReference type="EMBL" id="GJN25810.1"/>
    </source>
</evidence>
<gene>
    <name evidence="14" type="primary">gb13688</name>
    <name evidence="14" type="ORF">PR202_gb13688</name>
</gene>
<evidence type="ECO:0000256" key="6">
    <source>
        <dbReference type="ARBA" id="ARBA00022679"/>
    </source>
</evidence>
<reference evidence="14" key="1">
    <citation type="journal article" date="2018" name="DNA Res.">
        <title>Multiple hybrid de novo genome assembly of finger millet, an orphan allotetraploid crop.</title>
        <authorList>
            <person name="Hatakeyama M."/>
            <person name="Aluri S."/>
            <person name="Balachadran M.T."/>
            <person name="Sivarajan S.R."/>
            <person name="Patrignani A."/>
            <person name="Gruter S."/>
            <person name="Poveda L."/>
            <person name="Shimizu-Inatsugi R."/>
            <person name="Baeten J."/>
            <person name="Francoijs K.J."/>
            <person name="Nataraja K.N."/>
            <person name="Reddy Y.A.N."/>
            <person name="Phadnis S."/>
            <person name="Ravikumar R.L."/>
            <person name="Schlapbach R."/>
            <person name="Sreeman S.M."/>
            <person name="Shimizu K.K."/>
        </authorList>
    </citation>
    <scope>NUCLEOTIDE SEQUENCE</scope>
</reference>
<dbReference type="Gene3D" id="1.20.120.1750">
    <property type="match status" value="1"/>
</dbReference>
<evidence type="ECO:0000256" key="2">
    <source>
        <dbReference type="ARBA" id="ARBA00001947"/>
    </source>
</evidence>
<evidence type="ECO:0000256" key="3">
    <source>
        <dbReference type="ARBA" id="ARBA00003976"/>
    </source>
</evidence>
<name>A0AAV5EUC5_ELECO</name>
<evidence type="ECO:0000256" key="8">
    <source>
        <dbReference type="ARBA" id="ARBA00022737"/>
    </source>
</evidence>
<feature type="region of interest" description="Disordered" evidence="12">
    <location>
        <begin position="1"/>
        <end position="60"/>
    </location>
</feature>
<dbReference type="Pfam" id="PF21235">
    <property type="entry name" value="UBA_ARI1"/>
    <property type="match status" value="1"/>
</dbReference>
<keyword evidence="11" id="KW-0862">Zinc</keyword>